<name>A0AAF0DC12_9EURO</name>
<sequence length="184" mass="20220">MVVLQRGTQRILQGGAANIDCEQPPRPKSFSFPTATESDLDMISIEFPISDSSPASLATPSIPTPTTTVQVSDRIRNCGSCTKFNDKGVMRICKPCYDLDSISANSAPRISFDAGEAAFVTPGVLAVVLVLLFLVAVALIDFGEWIWERLHHRPIALPANEKEPIPIEDYEEEDDFDEDEQLIP</sequence>
<organism evidence="3 4">
    <name type="scientific">Emydomyces testavorans</name>
    <dbReference type="NCBI Taxonomy" id="2070801"/>
    <lineage>
        <taxon>Eukaryota</taxon>
        <taxon>Fungi</taxon>
        <taxon>Dikarya</taxon>
        <taxon>Ascomycota</taxon>
        <taxon>Pezizomycotina</taxon>
        <taxon>Eurotiomycetes</taxon>
        <taxon>Eurotiomycetidae</taxon>
        <taxon>Onygenales</taxon>
        <taxon>Nannizziopsiaceae</taxon>
        <taxon>Emydomyces</taxon>
    </lineage>
</organism>
<protein>
    <submittedName>
        <fullName evidence="3">Uncharacterized protein</fullName>
    </submittedName>
</protein>
<keyword evidence="4" id="KW-1185">Reference proteome</keyword>
<evidence type="ECO:0000256" key="2">
    <source>
        <dbReference type="SAM" id="Phobius"/>
    </source>
</evidence>
<keyword evidence="2" id="KW-0812">Transmembrane</keyword>
<evidence type="ECO:0000313" key="4">
    <source>
        <dbReference type="Proteomes" id="UP001219355"/>
    </source>
</evidence>
<gene>
    <name evidence="3" type="ORF">PRK78_000167</name>
</gene>
<accession>A0AAF0DC12</accession>
<feature type="compositionally biased region" description="Acidic residues" evidence="1">
    <location>
        <begin position="166"/>
        <end position="184"/>
    </location>
</feature>
<evidence type="ECO:0000313" key="3">
    <source>
        <dbReference type="EMBL" id="WEW54742.1"/>
    </source>
</evidence>
<evidence type="ECO:0000256" key="1">
    <source>
        <dbReference type="SAM" id="MobiDB-lite"/>
    </source>
</evidence>
<dbReference type="EMBL" id="CP120627">
    <property type="protein sequence ID" value="WEW54742.1"/>
    <property type="molecule type" value="Genomic_DNA"/>
</dbReference>
<keyword evidence="2" id="KW-1133">Transmembrane helix</keyword>
<dbReference type="Proteomes" id="UP001219355">
    <property type="component" value="Chromosome 1"/>
</dbReference>
<feature type="transmembrane region" description="Helical" evidence="2">
    <location>
        <begin position="117"/>
        <end position="140"/>
    </location>
</feature>
<proteinExistence type="predicted"/>
<feature type="region of interest" description="Disordered" evidence="1">
    <location>
        <begin position="164"/>
        <end position="184"/>
    </location>
</feature>
<keyword evidence="2" id="KW-0472">Membrane</keyword>
<dbReference type="AlphaFoldDB" id="A0AAF0DC12"/>
<reference evidence="3" key="1">
    <citation type="submission" date="2023-03" db="EMBL/GenBank/DDBJ databases">
        <title>Emydomyces testavorans Genome Sequence.</title>
        <authorList>
            <person name="Hoyer L."/>
        </authorList>
    </citation>
    <scope>NUCLEOTIDE SEQUENCE</scope>
    <source>
        <strain evidence="3">16-2883</strain>
    </source>
</reference>